<proteinExistence type="predicted"/>
<gene>
    <name evidence="1" type="ORF">NBD2_24</name>
</gene>
<keyword evidence="2" id="KW-1185">Reference proteome</keyword>
<reference evidence="1 2" key="1">
    <citation type="submission" date="2016-04" db="EMBL/GenBank/DDBJ databases">
        <title>Complete Genome of E. coli phage vB_EcoS_NBD2.</title>
        <authorList>
            <person name="Truncaite L."/>
            <person name="Kaliniene L."/>
            <person name="Zajanckauskaite A."/>
            <person name="Meskys R."/>
        </authorList>
    </citation>
    <scope>NUCLEOTIDE SEQUENCE [LARGE SCALE GENOMIC DNA]</scope>
</reference>
<evidence type="ECO:0000313" key="1">
    <source>
        <dbReference type="EMBL" id="ANM45866.1"/>
    </source>
</evidence>
<sequence length="68" mass="7588">MFTHLPKKGEIIRCDSVVGAAPFMVGVQYTVEHIDRKLGHVYVYGDEGNLEAIDYPHDALHGKFSKVS</sequence>
<accession>A0A192YAI2</accession>
<dbReference type="Proteomes" id="UP000202254">
    <property type="component" value="Segment"/>
</dbReference>
<dbReference type="EMBL" id="KX130668">
    <property type="protein sequence ID" value="ANM45866.1"/>
    <property type="molecule type" value="Genomic_DNA"/>
</dbReference>
<dbReference type="OrthoDB" id="22314at10239"/>
<dbReference type="GeneID" id="29079454"/>
<protein>
    <submittedName>
        <fullName evidence="1">Uncharacterized protein</fullName>
    </submittedName>
</protein>
<dbReference type="KEGG" id="vg:29079454"/>
<name>A0A192YAI2_9CAUD</name>
<organism evidence="1 2">
    <name type="scientific">Escherichia phage vB_EcoS_NBD2</name>
    <dbReference type="NCBI Taxonomy" id="1852563"/>
    <lineage>
        <taxon>Viruses</taxon>
        <taxon>Duplodnaviria</taxon>
        <taxon>Heunggongvirae</taxon>
        <taxon>Uroviricota</taxon>
        <taxon>Caudoviricetes</taxon>
        <taxon>Drexlerviridae</taxon>
        <taxon>Vilniusvirus</taxon>
        <taxon>Vilniusvirus NBD2</taxon>
    </lineage>
</organism>
<evidence type="ECO:0000313" key="2">
    <source>
        <dbReference type="Proteomes" id="UP000202254"/>
    </source>
</evidence>
<dbReference type="RefSeq" id="YP_009284648.1">
    <property type="nucleotide sequence ID" value="NC_031050.1"/>
</dbReference>